<evidence type="ECO:0008006" key="5">
    <source>
        <dbReference type="Google" id="ProtNLM"/>
    </source>
</evidence>
<keyword evidence="1" id="KW-0472">Membrane</keyword>
<dbReference type="EMBL" id="JAHRIM010074837">
    <property type="protein sequence ID" value="MEQ2274153.1"/>
    <property type="molecule type" value="Genomic_DNA"/>
</dbReference>
<organism evidence="3 4">
    <name type="scientific">Xenotaenia resolanae</name>
    <dbReference type="NCBI Taxonomy" id="208358"/>
    <lineage>
        <taxon>Eukaryota</taxon>
        <taxon>Metazoa</taxon>
        <taxon>Chordata</taxon>
        <taxon>Craniata</taxon>
        <taxon>Vertebrata</taxon>
        <taxon>Euteleostomi</taxon>
        <taxon>Actinopterygii</taxon>
        <taxon>Neopterygii</taxon>
        <taxon>Teleostei</taxon>
        <taxon>Neoteleostei</taxon>
        <taxon>Acanthomorphata</taxon>
        <taxon>Ovalentaria</taxon>
        <taxon>Atherinomorphae</taxon>
        <taxon>Cyprinodontiformes</taxon>
        <taxon>Goodeidae</taxon>
        <taxon>Xenotaenia</taxon>
    </lineage>
</organism>
<keyword evidence="4" id="KW-1185">Reference proteome</keyword>
<keyword evidence="1" id="KW-0812">Transmembrane</keyword>
<evidence type="ECO:0000256" key="2">
    <source>
        <dbReference type="SAM" id="SignalP"/>
    </source>
</evidence>
<evidence type="ECO:0000256" key="1">
    <source>
        <dbReference type="SAM" id="Phobius"/>
    </source>
</evidence>
<feature type="transmembrane region" description="Helical" evidence="1">
    <location>
        <begin position="75"/>
        <end position="93"/>
    </location>
</feature>
<protein>
    <recommendedName>
        <fullName evidence="5">Secreted protein</fullName>
    </recommendedName>
</protein>
<reference evidence="3 4" key="1">
    <citation type="submission" date="2021-06" db="EMBL/GenBank/DDBJ databases">
        <authorList>
            <person name="Palmer J.M."/>
        </authorList>
    </citation>
    <scope>NUCLEOTIDE SEQUENCE [LARGE SCALE GENOMIC DNA]</scope>
    <source>
        <strain evidence="3 4">XR_2019</strain>
        <tissue evidence="3">Muscle</tissue>
    </source>
</reference>
<feature type="chain" id="PRO_5045531818" description="Secreted protein" evidence="2">
    <location>
        <begin position="28"/>
        <end position="123"/>
    </location>
</feature>
<name>A0ABV0WZ70_9TELE</name>
<dbReference type="Proteomes" id="UP001444071">
    <property type="component" value="Unassembled WGS sequence"/>
</dbReference>
<comment type="caution">
    <text evidence="3">The sequence shown here is derived from an EMBL/GenBank/DDBJ whole genome shotgun (WGS) entry which is preliminary data.</text>
</comment>
<sequence>MNCCFWQQFQSHHNLLLVLLLLRLLLAEGIYVAADLSYRAAHLSGAASAGSNSTLLQIANVALNNKWTTRSSFSHLFKAVIVSSCNILFVYTYKPQTTHWFSFGCHYWRFFDSHNTFYYFYYM</sequence>
<evidence type="ECO:0000313" key="4">
    <source>
        <dbReference type="Proteomes" id="UP001444071"/>
    </source>
</evidence>
<feature type="signal peptide" evidence="2">
    <location>
        <begin position="1"/>
        <end position="27"/>
    </location>
</feature>
<evidence type="ECO:0000313" key="3">
    <source>
        <dbReference type="EMBL" id="MEQ2274153.1"/>
    </source>
</evidence>
<accession>A0ABV0WZ70</accession>
<gene>
    <name evidence="3" type="ORF">XENORESO_014970</name>
</gene>
<keyword evidence="2" id="KW-0732">Signal</keyword>
<proteinExistence type="predicted"/>
<keyword evidence="1" id="KW-1133">Transmembrane helix</keyword>